<gene>
    <name evidence="1" type="ORF">ATPR_1847</name>
</gene>
<organism evidence="1 2">
    <name type="scientific">Acetobacter tropicalis NBRC 101654</name>
    <dbReference type="NCBI Taxonomy" id="749388"/>
    <lineage>
        <taxon>Bacteria</taxon>
        <taxon>Pseudomonadati</taxon>
        <taxon>Pseudomonadota</taxon>
        <taxon>Alphaproteobacteria</taxon>
        <taxon>Acetobacterales</taxon>
        <taxon>Acetobacteraceae</taxon>
        <taxon>Acetobacter</taxon>
    </lineage>
</organism>
<dbReference type="AlphaFoldDB" id="F7VEP8"/>
<comment type="caution">
    <text evidence="1">The sequence shown here is derived from an EMBL/GenBank/DDBJ whole genome shotgun (WGS) entry which is preliminary data.</text>
</comment>
<name>F7VEP8_9PROT</name>
<reference evidence="1 2" key="1">
    <citation type="journal article" date="2011" name="Biochem. Biophys. Res. Commun.">
        <title>Increased number of Arginine-based salt bridges contributes to the thermotolerance of thermotolerant acetic acid bacteria, Acetobacter tropicalis SKU1100.</title>
        <authorList>
            <person name="Matsutani M."/>
            <person name="Hirakawa H."/>
            <person name="Nishikura M."/>
            <person name="Soemphol W."/>
            <person name="Ali I.A.I."/>
            <person name="Yakushi T."/>
            <person name="Matsushita K."/>
        </authorList>
    </citation>
    <scope>NUCLEOTIDE SEQUENCE [LARGE SCALE GENOMIC DNA]</scope>
    <source>
        <strain evidence="1 2">NBRC 101654</strain>
    </source>
</reference>
<dbReference type="EMBL" id="BABS01000052">
    <property type="protein sequence ID" value="GAA08843.1"/>
    <property type="molecule type" value="Genomic_DNA"/>
</dbReference>
<protein>
    <submittedName>
        <fullName evidence="1">Uncharacterized protein</fullName>
    </submittedName>
</protein>
<sequence>MCPACTHPWAAQPLPYCRNACPETPNARDAPMFELRVFADALMSPSSAGA</sequence>
<evidence type="ECO:0000313" key="1">
    <source>
        <dbReference type="EMBL" id="GAA08843.1"/>
    </source>
</evidence>
<dbReference type="Proteomes" id="UP000004319">
    <property type="component" value="Unassembled WGS sequence"/>
</dbReference>
<accession>F7VEP8</accession>
<proteinExistence type="predicted"/>
<evidence type="ECO:0000313" key="2">
    <source>
        <dbReference type="Proteomes" id="UP000004319"/>
    </source>
</evidence>